<dbReference type="AlphaFoldDB" id="A0A858U569"/>
<sequence length="452" mass="48964">MKKRLIFGMMVALTAIAPIAASCNFGSNQTGTYAKTDIANIKPEVTKKDAEVKAAIEAGNTKKMDIALLTAGGRVNDLSFNQSVWEAISQHSLQTDNTTSQYIEPQDDSAVPKQYDVLVAGNKNVWILTGFQHSYLFAQWLSIESNLNAVANKDVVIIGVDWVLSGLTDAQQQKLKGKIITLNYKTEEAGWIAGYASGDYLAKKFPDDRNKRGIATFGGHSGKGVTDFITGFLSGIEKFNSEEGNADKKAKITSTPIVTDTNFSTADTAKVETVKSITRTGNPAIILPVAGPFTTIVAQEIASSGKSQSIIGVDTDQSKAFPSQQSVFFTSIEKRIGTTIYRVLTDLFTKKANSDIISDFNTNPKIQNIRLGYWDEFVSLSNSTKAGNDKSLADGAIAEAIKKFKEIVPENKKAEATSLLGIKEMVDVNTNGKTVKAYNEEILNGIIAEINK</sequence>
<evidence type="ECO:0000256" key="3">
    <source>
        <dbReference type="ARBA" id="ARBA00022729"/>
    </source>
</evidence>
<dbReference type="PIRSF" id="PIRSF032900">
    <property type="entry name" value="Mycoplasma_p48"/>
    <property type="match status" value="1"/>
</dbReference>
<dbReference type="PROSITE" id="PS51257">
    <property type="entry name" value="PROKAR_LIPOPROTEIN"/>
    <property type="match status" value="1"/>
</dbReference>
<dbReference type="Pfam" id="PF02608">
    <property type="entry name" value="Bmp"/>
    <property type="match status" value="1"/>
</dbReference>
<proteinExistence type="predicted"/>
<evidence type="ECO:0000313" key="9">
    <source>
        <dbReference type="Proteomes" id="UP000501728"/>
    </source>
</evidence>
<dbReference type="EMBL" id="CP051480">
    <property type="protein sequence ID" value="QJG66567.1"/>
    <property type="molecule type" value="Genomic_DNA"/>
</dbReference>
<feature type="chain" id="PRO_5032930666" evidence="6">
    <location>
        <begin position="21"/>
        <end position="452"/>
    </location>
</feature>
<dbReference type="RefSeq" id="WP_169580391.1">
    <property type="nucleotide sequence ID" value="NZ_CP051480.1"/>
</dbReference>
<dbReference type="InterPro" id="IPR008107">
    <property type="entry name" value="Mycoplasma_p48"/>
</dbReference>
<dbReference type="GO" id="GO:0005886">
    <property type="term" value="C:plasma membrane"/>
    <property type="evidence" value="ECO:0007669"/>
    <property type="project" value="UniProtKB-SubCell"/>
</dbReference>
<keyword evidence="9" id="KW-1185">Reference proteome</keyword>
<evidence type="ECO:0000313" key="8">
    <source>
        <dbReference type="EMBL" id="QJG66567.1"/>
    </source>
</evidence>
<dbReference type="PANTHER" id="PTHR34296:SF2">
    <property type="entry name" value="ABC TRANSPORTER GUANOSINE-BINDING PROTEIN NUPN"/>
    <property type="match status" value="1"/>
</dbReference>
<evidence type="ECO:0000256" key="5">
    <source>
        <dbReference type="ARBA" id="ARBA00023288"/>
    </source>
</evidence>
<keyword evidence="4" id="KW-0472">Membrane</keyword>
<organism evidence="8 9">
    <name type="scientific">Mycoplasma phocoeninasale</name>
    <dbReference type="NCBI Taxonomy" id="2726117"/>
    <lineage>
        <taxon>Bacteria</taxon>
        <taxon>Bacillati</taxon>
        <taxon>Mycoplasmatota</taxon>
        <taxon>Mollicutes</taxon>
        <taxon>Mycoplasmataceae</taxon>
        <taxon>Mycoplasma</taxon>
    </lineage>
</organism>
<evidence type="ECO:0000256" key="4">
    <source>
        <dbReference type="ARBA" id="ARBA00023136"/>
    </source>
</evidence>
<gene>
    <name evidence="8" type="ORF">HGG64_02535</name>
</gene>
<dbReference type="PANTHER" id="PTHR34296">
    <property type="entry name" value="TRANSCRIPTIONAL ACTIVATOR PROTEIN MED"/>
    <property type="match status" value="1"/>
</dbReference>
<comment type="subcellular location">
    <subcellularLocation>
        <location evidence="1">Cell membrane</location>
    </subcellularLocation>
</comment>
<dbReference type="Gene3D" id="3.40.50.2300">
    <property type="match status" value="2"/>
</dbReference>
<accession>A0A858U569</accession>
<dbReference type="KEGG" id="mphn:HGG64_02535"/>
<evidence type="ECO:0000256" key="2">
    <source>
        <dbReference type="ARBA" id="ARBA00022475"/>
    </source>
</evidence>
<dbReference type="InterPro" id="IPR003760">
    <property type="entry name" value="PnrA-like"/>
</dbReference>
<dbReference type="InterPro" id="IPR050957">
    <property type="entry name" value="BMP_lipoprotein"/>
</dbReference>
<protein>
    <submittedName>
        <fullName evidence="8">BMP family ABC transporter substrate-binding protein</fullName>
    </submittedName>
</protein>
<feature type="domain" description="ABC transporter substrate-binding protein PnrA-like" evidence="7">
    <location>
        <begin position="69"/>
        <end position="343"/>
    </location>
</feature>
<keyword evidence="5" id="KW-0449">Lipoprotein</keyword>
<dbReference type="PRINTS" id="PR01733">
    <property type="entry name" value="LIPPROTEIN48"/>
</dbReference>
<dbReference type="Proteomes" id="UP000501728">
    <property type="component" value="Chromosome"/>
</dbReference>
<evidence type="ECO:0000256" key="1">
    <source>
        <dbReference type="ARBA" id="ARBA00004236"/>
    </source>
</evidence>
<keyword evidence="2" id="KW-1003">Cell membrane</keyword>
<evidence type="ECO:0000259" key="7">
    <source>
        <dbReference type="Pfam" id="PF02608"/>
    </source>
</evidence>
<keyword evidence="3 6" id="KW-0732">Signal</keyword>
<feature type="signal peptide" evidence="6">
    <location>
        <begin position="1"/>
        <end position="20"/>
    </location>
</feature>
<name>A0A858U569_9MOLU</name>
<reference evidence="8 9" key="1">
    <citation type="submission" date="2020-04" db="EMBL/GenBank/DDBJ databases">
        <title>Novel Mycoplasma species detected in Phocoena phocoena (harbor porpoise) from the USA.</title>
        <authorList>
            <person name="Volokhov D.V."/>
        </authorList>
    </citation>
    <scope>NUCLEOTIDE SEQUENCE [LARGE SCALE GENOMIC DNA]</scope>
    <source>
        <strain evidence="8 9">C264-NAS</strain>
    </source>
</reference>
<evidence type="ECO:0000256" key="6">
    <source>
        <dbReference type="SAM" id="SignalP"/>
    </source>
</evidence>